<proteinExistence type="predicted"/>
<reference evidence="2" key="1">
    <citation type="submission" date="2019-03" db="EMBL/GenBank/DDBJ databases">
        <title>Single cell metagenomics reveals metabolic interactions within the superorganism composed of flagellate Streblomastix strix and complex community of Bacteroidetes bacteria on its surface.</title>
        <authorList>
            <person name="Treitli S.C."/>
            <person name="Kolisko M."/>
            <person name="Husnik F."/>
            <person name="Keeling P."/>
            <person name="Hampl V."/>
        </authorList>
    </citation>
    <scope>NUCLEOTIDE SEQUENCE</scope>
    <source>
        <strain evidence="2">STM</strain>
    </source>
</reference>
<gene>
    <name evidence="2" type="ORF">EZS27_029841</name>
</gene>
<accession>A0A5J4QH76</accession>
<keyword evidence="1" id="KW-0812">Transmembrane</keyword>
<comment type="caution">
    <text evidence="2">The sequence shown here is derived from an EMBL/GenBank/DDBJ whole genome shotgun (WGS) entry which is preliminary data.</text>
</comment>
<keyword evidence="1" id="KW-0472">Membrane</keyword>
<sequence length="74" mass="8830">MRLQKRKKIIRTNLDNGVIRFIFTYLGIKIHFYHVSSHIYILMIVDRKGGQLELKSCINPLNNNEYDKQKSFFA</sequence>
<dbReference type="AlphaFoldDB" id="A0A5J4QH76"/>
<dbReference type="EMBL" id="SNRY01003607">
    <property type="protein sequence ID" value="KAA6320380.1"/>
    <property type="molecule type" value="Genomic_DNA"/>
</dbReference>
<evidence type="ECO:0000256" key="1">
    <source>
        <dbReference type="SAM" id="Phobius"/>
    </source>
</evidence>
<keyword evidence="1" id="KW-1133">Transmembrane helix</keyword>
<evidence type="ECO:0000313" key="2">
    <source>
        <dbReference type="EMBL" id="KAA6320380.1"/>
    </source>
</evidence>
<feature type="transmembrane region" description="Helical" evidence="1">
    <location>
        <begin position="21"/>
        <end position="45"/>
    </location>
</feature>
<protein>
    <submittedName>
        <fullName evidence="2">Uncharacterized protein</fullName>
    </submittedName>
</protein>
<name>A0A5J4QH76_9ZZZZ</name>
<organism evidence="2">
    <name type="scientific">termite gut metagenome</name>
    <dbReference type="NCBI Taxonomy" id="433724"/>
    <lineage>
        <taxon>unclassified sequences</taxon>
        <taxon>metagenomes</taxon>
        <taxon>organismal metagenomes</taxon>
    </lineage>
</organism>